<reference evidence="2 3" key="1">
    <citation type="submission" date="2021-06" db="EMBL/GenBank/DDBJ databases">
        <title>Caerostris extrusa draft genome.</title>
        <authorList>
            <person name="Kono N."/>
            <person name="Arakawa K."/>
        </authorList>
    </citation>
    <scope>NUCLEOTIDE SEQUENCE [LARGE SCALE GENOMIC DNA]</scope>
</reference>
<dbReference type="AlphaFoldDB" id="A0AAV4Q4H2"/>
<dbReference type="Proteomes" id="UP001054945">
    <property type="component" value="Unassembled WGS sequence"/>
</dbReference>
<evidence type="ECO:0000313" key="2">
    <source>
        <dbReference type="EMBL" id="GIY04350.1"/>
    </source>
</evidence>
<feature type="chain" id="PRO_5044011224" description="Secreted protein" evidence="1">
    <location>
        <begin position="22"/>
        <end position="99"/>
    </location>
</feature>
<dbReference type="EMBL" id="BPLR01005701">
    <property type="protein sequence ID" value="GIY04350.1"/>
    <property type="molecule type" value="Genomic_DNA"/>
</dbReference>
<feature type="signal peptide" evidence="1">
    <location>
        <begin position="1"/>
        <end position="21"/>
    </location>
</feature>
<keyword evidence="1" id="KW-0732">Signal</keyword>
<comment type="caution">
    <text evidence="2">The sequence shown here is derived from an EMBL/GenBank/DDBJ whole genome shotgun (WGS) entry which is preliminary data.</text>
</comment>
<evidence type="ECO:0000313" key="3">
    <source>
        <dbReference type="Proteomes" id="UP001054945"/>
    </source>
</evidence>
<protein>
    <recommendedName>
        <fullName evidence="4">Secreted protein</fullName>
    </recommendedName>
</protein>
<evidence type="ECO:0008006" key="4">
    <source>
        <dbReference type="Google" id="ProtNLM"/>
    </source>
</evidence>
<name>A0AAV4Q4H2_CAEEX</name>
<evidence type="ECO:0000256" key="1">
    <source>
        <dbReference type="SAM" id="SignalP"/>
    </source>
</evidence>
<sequence length="99" mass="10950">MFNYVISISQIILVASVGVGGGLCELTVDELLPPLQRNHLDGMDEGSGYMIAIKMTSPSRMRGCDRKTVWLIFHVRLPAVVRRGSFFESGGCCRCLQFP</sequence>
<keyword evidence="3" id="KW-1185">Reference proteome</keyword>
<gene>
    <name evidence="2" type="ORF">CEXT_642001</name>
</gene>
<accession>A0AAV4Q4H2</accession>
<organism evidence="2 3">
    <name type="scientific">Caerostris extrusa</name>
    <name type="common">Bark spider</name>
    <name type="synonym">Caerostris bankana</name>
    <dbReference type="NCBI Taxonomy" id="172846"/>
    <lineage>
        <taxon>Eukaryota</taxon>
        <taxon>Metazoa</taxon>
        <taxon>Ecdysozoa</taxon>
        <taxon>Arthropoda</taxon>
        <taxon>Chelicerata</taxon>
        <taxon>Arachnida</taxon>
        <taxon>Araneae</taxon>
        <taxon>Araneomorphae</taxon>
        <taxon>Entelegynae</taxon>
        <taxon>Araneoidea</taxon>
        <taxon>Araneidae</taxon>
        <taxon>Caerostris</taxon>
    </lineage>
</organism>
<proteinExistence type="predicted"/>